<name>A0AAD6V6Y9_9AGAR</name>
<comment type="caution">
    <text evidence="1">The sequence shown here is derived from an EMBL/GenBank/DDBJ whole genome shotgun (WGS) entry which is preliminary data.</text>
</comment>
<organism evidence="1 2">
    <name type="scientific">Mycena pura</name>
    <dbReference type="NCBI Taxonomy" id="153505"/>
    <lineage>
        <taxon>Eukaryota</taxon>
        <taxon>Fungi</taxon>
        <taxon>Dikarya</taxon>
        <taxon>Basidiomycota</taxon>
        <taxon>Agaricomycotina</taxon>
        <taxon>Agaricomycetes</taxon>
        <taxon>Agaricomycetidae</taxon>
        <taxon>Agaricales</taxon>
        <taxon>Marasmiineae</taxon>
        <taxon>Mycenaceae</taxon>
        <taxon>Mycena</taxon>
    </lineage>
</organism>
<protein>
    <submittedName>
        <fullName evidence="1">Uncharacterized protein</fullName>
    </submittedName>
</protein>
<sequence length="263" mass="29868">MSYFISELWRSHAARALRLAFPRGGHAAGPEIQQCPPTTVHAAQHTRYTPRCAHRHSLPCAAHRARSRLAHTVQRAHCRAQTTRAMPRLICDPLVKAVVAAERKKKRKAIHLSAADALEAKKIWDEYFKNITKTPPLAVAPPGARCCDVYEPDSFPIPLFEVEKIAGLKGDKKCKFLTELSDSIRQGLRKWSREVLMPKLYPREAGFLMTGSVLLPDSTIEHLAMCGERVDTVEALQRRARWFLMRDHGEDLYKVILIKHVHF</sequence>
<proteinExistence type="predicted"/>
<evidence type="ECO:0000313" key="2">
    <source>
        <dbReference type="Proteomes" id="UP001219525"/>
    </source>
</evidence>
<accession>A0AAD6V6Y9</accession>
<keyword evidence="2" id="KW-1185">Reference proteome</keyword>
<dbReference type="AlphaFoldDB" id="A0AAD6V6Y9"/>
<gene>
    <name evidence="1" type="ORF">GGX14DRAFT_398629</name>
</gene>
<reference evidence="1" key="1">
    <citation type="submission" date="2023-03" db="EMBL/GenBank/DDBJ databases">
        <title>Massive genome expansion in bonnet fungi (Mycena s.s.) driven by repeated elements and novel gene families across ecological guilds.</title>
        <authorList>
            <consortium name="Lawrence Berkeley National Laboratory"/>
            <person name="Harder C.B."/>
            <person name="Miyauchi S."/>
            <person name="Viragh M."/>
            <person name="Kuo A."/>
            <person name="Thoen E."/>
            <person name="Andreopoulos B."/>
            <person name="Lu D."/>
            <person name="Skrede I."/>
            <person name="Drula E."/>
            <person name="Henrissat B."/>
            <person name="Morin E."/>
            <person name="Kohler A."/>
            <person name="Barry K."/>
            <person name="LaButti K."/>
            <person name="Morin E."/>
            <person name="Salamov A."/>
            <person name="Lipzen A."/>
            <person name="Mereny Z."/>
            <person name="Hegedus B."/>
            <person name="Baldrian P."/>
            <person name="Stursova M."/>
            <person name="Weitz H."/>
            <person name="Taylor A."/>
            <person name="Grigoriev I.V."/>
            <person name="Nagy L.G."/>
            <person name="Martin F."/>
            <person name="Kauserud H."/>
        </authorList>
    </citation>
    <scope>NUCLEOTIDE SEQUENCE</scope>
    <source>
        <strain evidence="1">9144</strain>
    </source>
</reference>
<dbReference type="EMBL" id="JARJCW010000049">
    <property type="protein sequence ID" value="KAJ7203878.1"/>
    <property type="molecule type" value="Genomic_DNA"/>
</dbReference>
<evidence type="ECO:0000313" key="1">
    <source>
        <dbReference type="EMBL" id="KAJ7203878.1"/>
    </source>
</evidence>
<dbReference type="Proteomes" id="UP001219525">
    <property type="component" value="Unassembled WGS sequence"/>
</dbReference>